<dbReference type="OrthoDB" id="9778740at2"/>
<dbReference type="EMBL" id="FOFB01000004">
    <property type="protein sequence ID" value="SEP96853.1"/>
    <property type="molecule type" value="Genomic_DNA"/>
</dbReference>
<dbReference type="Gene3D" id="3.50.50.60">
    <property type="entry name" value="FAD/NAD(P)-binding domain"/>
    <property type="match status" value="1"/>
</dbReference>
<keyword evidence="3" id="KW-1185">Reference proteome</keyword>
<evidence type="ECO:0000256" key="1">
    <source>
        <dbReference type="ARBA" id="ARBA00023002"/>
    </source>
</evidence>
<dbReference type="Proteomes" id="UP000199021">
    <property type="component" value="Unassembled WGS sequence"/>
</dbReference>
<dbReference type="STRING" id="478744.SAMN05444359_10485"/>
<evidence type="ECO:0000313" key="2">
    <source>
        <dbReference type="EMBL" id="SEP96853.1"/>
    </source>
</evidence>
<dbReference type="PANTHER" id="PTHR43539:SF78">
    <property type="entry name" value="FLAVIN-CONTAINING MONOOXYGENASE"/>
    <property type="match status" value="1"/>
</dbReference>
<reference evidence="3" key="1">
    <citation type="submission" date="2016-10" db="EMBL/GenBank/DDBJ databases">
        <authorList>
            <person name="Varghese N."/>
            <person name="Submissions S."/>
        </authorList>
    </citation>
    <scope>NUCLEOTIDE SEQUENCE [LARGE SCALE GENOMIC DNA]</scope>
    <source>
        <strain evidence="3">DSM 24740</strain>
    </source>
</reference>
<dbReference type="AlphaFoldDB" id="A0A1H9C7S4"/>
<protein>
    <submittedName>
        <fullName evidence="2">Putative flavoprotein involved in K+ transport</fullName>
    </submittedName>
</protein>
<sequence>MSGADAGARGACKSSVTRLTFAGVNTNSTYDCIVIGAGQAGLAAGYYLQQAGKHFLLLDGHERIGDNWRQRWKGLRLFSPNQYNALPGMPPAGDPLSLPDRREMADYLEAYATHFALPVKNACTCVSAKKTDGLWKIETEQDTLITRQLILATGAYRTPFIPETLANSFPSVIRQWHSSEIQSVADHADADTSVLIIGAGASGQQLSHLFYGTGADVTLTGPVLPNLPRNFLGKDIYWWLYKSGMMTLRNDRPPGSWMGNAGKGDLTVAEPPLPDGVRRIKTKVTLHDDGHLQFDCQKTMPAPLAWPGRKKGIVVWCTGFRNTYPFLPADALDEQGTPLQQSGQSTVYNDLFFLGLPNLLRPNSSLVGGVGRDAERIVKLILRTKTAGN</sequence>
<dbReference type="GO" id="GO:0050660">
    <property type="term" value="F:flavin adenine dinucleotide binding"/>
    <property type="evidence" value="ECO:0007669"/>
    <property type="project" value="TreeGrafter"/>
</dbReference>
<dbReference type="InterPro" id="IPR050982">
    <property type="entry name" value="Auxin_biosynth/cation_transpt"/>
</dbReference>
<evidence type="ECO:0000313" key="3">
    <source>
        <dbReference type="Proteomes" id="UP000199021"/>
    </source>
</evidence>
<dbReference type="Pfam" id="PF13738">
    <property type="entry name" value="Pyr_redox_3"/>
    <property type="match status" value="1"/>
</dbReference>
<dbReference type="InterPro" id="IPR036188">
    <property type="entry name" value="FAD/NAD-bd_sf"/>
</dbReference>
<dbReference type="FunCoup" id="A0A1H9C7S4">
    <property type="interactions" value="40"/>
</dbReference>
<proteinExistence type="predicted"/>
<dbReference type="PANTHER" id="PTHR43539">
    <property type="entry name" value="FLAVIN-BINDING MONOOXYGENASE-LIKE PROTEIN (AFU_ORTHOLOGUE AFUA_4G09220)"/>
    <property type="match status" value="1"/>
</dbReference>
<dbReference type="PRINTS" id="PR00368">
    <property type="entry name" value="FADPNR"/>
</dbReference>
<accession>A0A1H9C7S4</accession>
<organism evidence="2 3">
    <name type="scientific">Neolewinella agarilytica</name>
    <dbReference type="NCBI Taxonomy" id="478744"/>
    <lineage>
        <taxon>Bacteria</taxon>
        <taxon>Pseudomonadati</taxon>
        <taxon>Bacteroidota</taxon>
        <taxon>Saprospiria</taxon>
        <taxon>Saprospirales</taxon>
        <taxon>Lewinellaceae</taxon>
        <taxon>Neolewinella</taxon>
    </lineage>
</organism>
<name>A0A1H9C7S4_9BACT</name>
<dbReference type="PRINTS" id="PR00411">
    <property type="entry name" value="PNDRDTASEI"/>
</dbReference>
<dbReference type="InParanoid" id="A0A1H9C7S4"/>
<dbReference type="SUPFAM" id="SSF51905">
    <property type="entry name" value="FAD/NAD(P)-binding domain"/>
    <property type="match status" value="1"/>
</dbReference>
<gene>
    <name evidence="2" type="ORF">SAMN05444359_10485</name>
</gene>
<keyword evidence="1" id="KW-0560">Oxidoreductase</keyword>
<dbReference type="GO" id="GO:0004497">
    <property type="term" value="F:monooxygenase activity"/>
    <property type="evidence" value="ECO:0007669"/>
    <property type="project" value="TreeGrafter"/>
</dbReference>